<dbReference type="CDD" id="cd04301">
    <property type="entry name" value="NAT_SF"/>
    <property type="match status" value="1"/>
</dbReference>
<accession>A0A402BEM1</accession>
<evidence type="ECO:0000313" key="4">
    <source>
        <dbReference type="EMBL" id="GCE29881.1"/>
    </source>
</evidence>
<dbReference type="Gene3D" id="3.40.630.30">
    <property type="match status" value="1"/>
</dbReference>
<dbReference type="AlphaFoldDB" id="A0A402BEM1"/>
<keyword evidence="1 4" id="KW-0808">Transferase</keyword>
<dbReference type="SUPFAM" id="SSF55729">
    <property type="entry name" value="Acyl-CoA N-acyltransferases (Nat)"/>
    <property type="match status" value="1"/>
</dbReference>
<dbReference type="PANTHER" id="PTHR10545">
    <property type="entry name" value="DIAMINE N-ACETYLTRANSFERASE"/>
    <property type="match status" value="1"/>
</dbReference>
<dbReference type="Pfam" id="PF00583">
    <property type="entry name" value="Acetyltransf_1"/>
    <property type="match status" value="1"/>
</dbReference>
<name>A0A402BEM1_9CHLR</name>
<evidence type="ECO:0000256" key="1">
    <source>
        <dbReference type="ARBA" id="ARBA00022679"/>
    </source>
</evidence>
<sequence length="161" mass="18350">MFDHEVYVIRIALPGDIESLIELCAEHAAYEEVQYDPQDKDIHLAGALFTASPRLYAWVVEQHGRLMGYATATEEFSTWDADAFLHMDCLYLREEVRGAGLGRRLIREIASLALQLGCVNVQWQTPLWNAHAISFYQHLGAEGKQKVRFFFAADALETFLE</sequence>
<dbReference type="InterPro" id="IPR000182">
    <property type="entry name" value="GNAT_dom"/>
</dbReference>
<evidence type="ECO:0000259" key="3">
    <source>
        <dbReference type="PROSITE" id="PS51186"/>
    </source>
</evidence>
<dbReference type="PANTHER" id="PTHR10545:SF29">
    <property type="entry name" value="GH14572P-RELATED"/>
    <property type="match status" value="1"/>
</dbReference>
<gene>
    <name evidence="4" type="ORF">KDA_53650</name>
</gene>
<dbReference type="InterPro" id="IPR051016">
    <property type="entry name" value="Diverse_Substrate_AcTransf"/>
</dbReference>
<evidence type="ECO:0000313" key="5">
    <source>
        <dbReference type="Proteomes" id="UP000287171"/>
    </source>
</evidence>
<dbReference type="EMBL" id="BIFT01000002">
    <property type="protein sequence ID" value="GCE29881.1"/>
    <property type="molecule type" value="Genomic_DNA"/>
</dbReference>
<comment type="caution">
    <text evidence="4">The sequence shown here is derived from an EMBL/GenBank/DDBJ whole genome shotgun (WGS) entry which is preliminary data.</text>
</comment>
<evidence type="ECO:0000256" key="2">
    <source>
        <dbReference type="ARBA" id="ARBA00023315"/>
    </source>
</evidence>
<dbReference type="RefSeq" id="WP_126630065.1">
    <property type="nucleotide sequence ID" value="NZ_BIFT01000002.1"/>
</dbReference>
<organism evidence="4 5">
    <name type="scientific">Dictyobacter alpinus</name>
    <dbReference type="NCBI Taxonomy" id="2014873"/>
    <lineage>
        <taxon>Bacteria</taxon>
        <taxon>Bacillati</taxon>
        <taxon>Chloroflexota</taxon>
        <taxon>Ktedonobacteria</taxon>
        <taxon>Ktedonobacterales</taxon>
        <taxon>Dictyobacteraceae</taxon>
        <taxon>Dictyobacter</taxon>
    </lineage>
</organism>
<feature type="domain" description="N-acetyltransferase" evidence="3">
    <location>
        <begin position="7"/>
        <end position="161"/>
    </location>
</feature>
<proteinExistence type="predicted"/>
<dbReference type="GO" id="GO:0008080">
    <property type="term" value="F:N-acetyltransferase activity"/>
    <property type="evidence" value="ECO:0007669"/>
    <property type="project" value="TreeGrafter"/>
</dbReference>
<protein>
    <submittedName>
        <fullName evidence="4">N-acetyltransferase</fullName>
    </submittedName>
</protein>
<reference evidence="5" key="1">
    <citation type="submission" date="2018-12" db="EMBL/GenBank/DDBJ databases">
        <title>Tengunoibacter tsumagoiensis gen. nov., sp. nov., Dictyobacter kobayashii sp. nov., D. alpinus sp. nov., and D. joshuensis sp. nov. and description of Dictyobacteraceae fam. nov. within the order Ktedonobacterales isolated from Tengu-no-mugimeshi.</title>
        <authorList>
            <person name="Wang C.M."/>
            <person name="Zheng Y."/>
            <person name="Sakai Y."/>
            <person name="Toyoda A."/>
            <person name="Minakuchi Y."/>
            <person name="Abe K."/>
            <person name="Yokota A."/>
            <person name="Yabe S."/>
        </authorList>
    </citation>
    <scope>NUCLEOTIDE SEQUENCE [LARGE SCALE GENOMIC DNA]</scope>
    <source>
        <strain evidence="5">Uno16</strain>
    </source>
</reference>
<dbReference type="Proteomes" id="UP000287171">
    <property type="component" value="Unassembled WGS sequence"/>
</dbReference>
<keyword evidence="2" id="KW-0012">Acyltransferase</keyword>
<dbReference type="InterPro" id="IPR016181">
    <property type="entry name" value="Acyl_CoA_acyltransferase"/>
</dbReference>
<dbReference type="OrthoDB" id="9805924at2"/>
<keyword evidence="5" id="KW-1185">Reference proteome</keyword>
<dbReference type="PROSITE" id="PS51186">
    <property type="entry name" value="GNAT"/>
    <property type="match status" value="1"/>
</dbReference>